<feature type="region of interest" description="Disordered" evidence="1">
    <location>
        <begin position="107"/>
        <end position="165"/>
    </location>
</feature>
<feature type="compositionally biased region" description="Low complexity" evidence="1">
    <location>
        <begin position="146"/>
        <end position="165"/>
    </location>
</feature>
<feature type="region of interest" description="Disordered" evidence="1">
    <location>
        <begin position="321"/>
        <end position="348"/>
    </location>
</feature>
<reference evidence="2 3" key="2">
    <citation type="submission" date="2018-11" db="EMBL/GenBank/DDBJ databases">
        <authorList>
            <consortium name="Pathogen Informatics"/>
        </authorList>
    </citation>
    <scope>NUCLEOTIDE SEQUENCE [LARGE SCALE GENOMIC DNA]</scope>
</reference>
<proteinExistence type="predicted"/>
<dbReference type="OrthoDB" id="6272243at2759"/>
<evidence type="ECO:0000313" key="4">
    <source>
        <dbReference type="WBParaSite" id="HDID_0000114801-mRNA-1"/>
    </source>
</evidence>
<feature type="compositionally biased region" description="Low complexity" evidence="1">
    <location>
        <begin position="324"/>
        <end position="335"/>
    </location>
</feature>
<accession>A0A0R3SA11</accession>
<reference evidence="4" key="1">
    <citation type="submission" date="2017-02" db="UniProtKB">
        <authorList>
            <consortium name="WormBaseParasite"/>
        </authorList>
    </citation>
    <scope>IDENTIFICATION</scope>
</reference>
<feature type="compositionally biased region" description="Basic residues" evidence="1">
    <location>
        <begin position="211"/>
        <end position="221"/>
    </location>
</feature>
<feature type="compositionally biased region" description="Pro residues" evidence="1">
    <location>
        <begin position="20"/>
        <end position="32"/>
    </location>
</feature>
<feature type="compositionally biased region" description="Low complexity" evidence="1">
    <location>
        <begin position="222"/>
        <end position="242"/>
    </location>
</feature>
<feature type="compositionally biased region" description="Polar residues" evidence="1">
    <location>
        <begin position="47"/>
        <end position="61"/>
    </location>
</feature>
<dbReference type="WBParaSite" id="HDID_0000114801-mRNA-1">
    <property type="protein sequence ID" value="HDID_0000114801-mRNA-1"/>
    <property type="gene ID" value="HDID_0000114801"/>
</dbReference>
<gene>
    <name evidence="2" type="ORF">HDID_LOCUS1149</name>
</gene>
<dbReference type="AlphaFoldDB" id="A0A0R3SA11"/>
<feature type="region of interest" description="Disordered" evidence="1">
    <location>
        <begin position="1"/>
        <end position="80"/>
    </location>
</feature>
<feature type="region of interest" description="Disordered" evidence="1">
    <location>
        <begin position="211"/>
        <end position="242"/>
    </location>
</feature>
<evidence type="ECO:0000256" key="1">
    <source>
        <dbReference type="SAM" id="MobiDB-lite"/>
    </source>
</evidence>
<dbReference type="EMBL" id="UYSG01000197">
    <property type="protein sequence ID" value="VDL18610.1"/>
    <property type="molecule type" value="Genomic_DNA"/>
</dbReference>
<protein>
    <submittedName>
        <fullName evidence="2 4">Uncharacterized protein</fullName>
    </submittedName>
</protein>
<evidence type="ECO:0000313" key="2">
    <source>
        <dbReference type="EMBL" id="VDL18610.1"/>
    </source>
</evidence>
<sequence length="358" mass="39160">MGLGSIYHEGLPANSQRSLAPPPPNRPLPPIPTAEQEEEAQRRASPTILTTGNTNNQSMIATPQRKPPQPMEGSKPMNQTLQRRSPSMLNTTLNSSLTVQQISIPTQTNRRPVPRMGTKSHPRGAQTPLGSCENGIGSRLSPNLPECSTHSSSSSSSGCEDSTLGSRRINSEEYMKITSNPYLFNVNPSFQNQDSDDGYTSLNALDNIKKRNQKCLTKKKSSTSTSRRPLSNSSSSISSSTSFDDESTLVCINENSKDSSKQPADGMYRLKVKSTTSPVNSGSQFHGNKRLVRKYRAKRRELGTAESPLSKAVSLDRDHRRHITASNSNTSTTAANKEKAKQQNTRDSPCRLVTMLVV</sequence>
<name>A0A0R3SA11_HYMDI</name>
<organism evidence="4">
    <name type="scientific">Hymenolepis diminuta</name>
    <name type="common">Rat tapeworm</name>
    <dbReference type="NCBI Taxonomy" id="6216"/>
    <lineage>
        <taxon>Eukaryota</taxon>
        <taxon>Metazoa</taxon>
        <taxon>Spiralia</taxon>
        <taxon>Lophotrochozoa</taxon>
        <taxon>Platyhelminthes</taxon>
        <taxon>Cestoda</taxon>
        <taxon>Eucestoda</taxon>
        <taxon>Cyclophyllidea</taxon>
        <taxon>Hymenolepididae</taxon>
        <taxon>Hymenolepis</taxon>
    </lineage>
</organism>
<dbReference type="Proteomes" id="UP000274504">
    <property type="component" value="Unassembled WGS sequence"/>
</dbReference>
<evidence type="ECO:0000313" key="3">
    <source>
        <dbReference type="Proteomes" id="UP000274504"/>
    </source>
</evidence>